<dbReference type="Proteomes" id="UP000822184">
    <property type="component" value="Unassembled WGS sequence"/>
</dbReference>
<reference evidence="2" key="3">
    <citation type="submission" date="2020-06" db="EMBL/GenBank/DDBJ databases">
        <title>Genomic insights into acetone-butanol-ethanol (ABE) fermentation by sequencing solventogenic clostridia strains.</title>
        <authorList>
            <person name="Brown S."/>
        </authorList>
    </citation>
    <scope>NUCLEOTIDE SEQUENCE</scope>
    <source>
        <strain evidence="2">DJ123</strain>
    </source>
</reference>
<reference evidence="3" key="1">
    <citation type="submission" date="2014-12" db="EMBL/GenBank/DDBJ databases">
        <title>Genome sequence of Clostridium beijerinckii strain 59B.</title>
        <authorList>
            <person name="Little G.T."/>
            <person name="Minton N.P."/>
        </authorList>
    </citation>
    <scope>NUCLEOTIDE SEQUENCE [LARGE SCALE GENOMIC DNA]</scope>
    <source>
        <strain evidence="3">59B</strain>
    </source>
</reference>
<accession>A0A0B5QIS2</accession>
<dbReference type="EMBL" id="CP010086">
    <property type="protein sequence ID" value="AJH02275.1"/>
    <property type="molecule type" value="Genomic_DNA"/>
</dbReference>
<dbReference type="EMBL" id="JABTDW010000001">
    <property type="protein sequence ID" value="NSB11990.1"/>
    <property type="molecule type" value="Genomic_DNA"/>
</dbReference>
<dbReference type="KEGG" id="cbei:LF65_05773"/>
<dbReference type="STRING" id="1520.LF65_05773"/>
<evidence type="ECO:0000313" key="2">
    <source>
        <dbReference type="EMBL" id="NSB11990.1"/>
    </source>
</evidence>
<organism evidence="1 3">
    <name type="scientific">Clostridium beijerinckii</name>
    <name type="common">Clostridium MP</name>
    <dbReference type="NCBI Taxonomy" id="1520"/>
    <lineage>
        <taxon>Bacteria</taxon>
        <taxon>Bacillati</taxon>
        <taxon>Bacillota</taxon>
        <taxon>Clostridia</taxon>
        <taxon>Eubacteriales</taxon>
        <taxon>Clostridiaceae</taxon>
        <taxon>Clostridium</taxon>
    </lineage>
</organism>
<evidence type="ECO:0000313" key="3">
    <source>
        <dbReference type="Proteomes" id="UP000031866"/>
    </source>
</evidence>
<protein>
    <submittedName>
        <fullName evidence="1">Uncharacterized protein</fullName>
    </submittedName>
</protein>
<proteinExistence type="predicted"/>
<sequence length="78" mass="9083">MLQNTIVSDELSIYNFLKELNFNFYLTTRQLRNLENIMNAMISEGYNVKISDIAELAPSKHRTSITRFLSNNSFFTTV</sequence>
<name>A0A0B5QIS2_CLOBE</name>
<dbReference type="RefSeq" id="WP_041900778.1">
    <property type="nucleotide sequence ID" value="NZ_CP010086.2"/>
</dbReference>
<dbReference type="Proteomes" id="UP000031866">
    <property type="component" value="Chromosome"/>
</dbReference>
<gene>
    <name evidence="2" type="ORF">BCD95_000249</name>
    <name evidence="1" type="ORF">LF65_05773</name>
</gene>
<dbReference type="AlphaFoldDB" id="A0A0B5QIS2"/>
<evidence type="ECO:0000313" key="1">
    <source>
        <dbReference type="EMBL" id="AJH02275.1"/>
    </source>
</evidence>
<reference evidence="1" key="2">
    <citation type="submission" date="2016-02" db="EMBL/GenBank/DDBJ databases">
        <title>Genome sequence of Clostridium beijerinckii strain 59B.</title>
        <authorList>
            <person name="Little G.T."/>
            <person name="Minton N.P."/>
        </authorList>
    </citation>
    <scope>NUCLEOTIDE SEQUENCE</scope>
    <source>
        <strain evidence="1">NCIMB 14988</strain>
    </source>
</reference>